<gene>
    <name evidence="2" type="ORF">E6C50_13425</name>
</gene>
<keyword evidence="1" id="KW-0812">Transmembrane</keyword>
<accession>A0A4S3ZSU6</accession>
<keyword evidence="3" id="KW-1185">Reference proteome</keyword>
<evidence type="ECO:0000313" key="2">
    <source>
        <dbReference type="EMBL" id="THF48750.1"/>
    </source>
</evidence>
<organism evidence="2 3">
    <name type="scientific">Flavobacterium supellecticarium</name>
    <dbReference type="NCBI Taxonomy" id="2565924"/>
    <lineage>
        <taxon>Bacteria</taxon>
        <taxon>Pseudomonadati</taxon>
        <taxon>Bacteroidota</taxon>
        <taxon>Flavobacteriia</taxon>
        <taxon>Flavobacteriales</taxon>
        <taxon>Flavobacteriaceae</taxon>
        <taxon>Flavobacterium</taxon>
    </lineage>
</organism>
<dbReference type="AlphaFoldDB" id="A0A4S3ZSU6"/>
<dbReference type="RefSeq" id="WP_136403743.1">
    <property type="nucleotide sequence ID" value="NZ_SSNZ01000007.1"/>
</dbReference>
<evidence type="ECO:0000313" key="3">
    <source>
        <dbReference type="Proteomes" id="UP000307507"/>
    </source>
</evidence>
<keyword evidence="1" id="KW-1133">Transmembrane helix</keyword>
<feature type="transmembrane region" description="Helical" evidence="1">
    <location>
        <begin position="7"/>
        <end position="27"/>
    </location>
</feature>
<name>A0A4S3ZSU6_9FLAO</name>
<evidence type="ECO:0000256" key="1">
    <source>
        <dbReference type="SAM" id="Phobius"/>
    </source>
</evidence>
<sequence>MFKSREFKNGMVIFIGIALYFLIMELLGLTDKLYLRLFNAVIVLYGANRTIKENFRDGNTEYLNNMLSSFKTCVIGIVVSVAALIVYVHIRGGEPYLARLSDGFLFVGGKPKVNEYCIGLLFEGIASSVVGCILLMQYWHGKVLKPRPHHH</sequence>
<keyword evidence="1" id="KW-0472">Membrane</keyword>
<comment type="caution">
    <text evidence="2">The sequence shown here is derived from an EMBL/GenBank/DDBJ whole genome shotgun (WGS) entry which is preliminary data.</text>
</comment>
<dbReference type="OrthoDB" id="1361176at2"/>
<evidence type="ECO:0008006" key="4">
    <source>
        <dbReference type="Google" id="ProtNLM"/>
    </source>
</evidence>
<feature type="transmembrane region" description="Helical" evidence="1">
    <location>
        <begin position="72"/>
        <end position="90"/>
    </location>
</feature>
<reference evidence="2 3" key="1">
    <citation type="submission" date="2019-04" db="EMBL/GenBank/DDBJ databases">
        <title>Flavobacterium sp. nov. isolated from construction timber.</title>
        <authorList>
            <person name="Lin S.-Y."/>
            <person name="Chang C.-T."/>
            <person name="Young C.-C."/>
        </authorList>
    </citation>
    <scope>NUCLEOTIDE SEQUENCE [LARGE SCALE GENOMIC DNA]</scope>
    <source>
        <strain evidence="2 3">CC-CTC003</strain>
    </source>
</reference>
<feature type="transmembrane region" description="Helical" evidence="1">
    <location>
        <begin position="118"/>
        <end position="139"/>
    </location>
</feature>
<protein>
    <recommendedName>
        <fullName evidence="4">DUF4199 domain-containing protein</fullName>
    </recommendedName>
</protein>
<proteinExistence type="predicted"/>
<dbReference type="EMBL" id="SSNZ01000007">
    <property type="protein sequence ID" value="THF48750.1"/>
    <property type="molecule type" value="Genomic_DNA"/>
</dbReference>
<dbReference type="Proteomes" id="UP000307507">
    <property type="component" value="Unassembled WGS sequence"/>
</dbReference>